<proteinExistence type="predicted"/>
<keyword evidence="3" id="KW-1185">Reference proteome</keyword>
<evidence type="ECO:0000256" key="1">
    <source>
        <dbReference type="SAM" id="MobiDB-lite"/>
    </source>
</evidence>
<dbReference type="Proteomes" id="UP001372338">
    <property type="component" value="Unassembled WGS sequence"/>
</dbReference>
<name>A0AAN9HXP9_CROPI</name>
<reference evidence="2 3" key="1">
    <citation type="submission" date="2024-01" db="EMBL/GenBank/DDBJ databases">
        <title>The genomes of 5 underutilized Papilionoideae crops provide insights into root nodulation and disease resistanc.</title>
        <authorList>
            <person name="Yuan L."/>
        </authorList>
    </citation>
    <scope>NUCLEOTIDE SEQUENCE [LARGE SCALE GENOMIC DNA]</scope>
    <source>
        <strain evidence="2">ZHUSHIDOU_FW_LH</strain>
        <tissue evidence="2">Leaf</tissue>
    </source>
</reference>
<accession>A0AAN9HXP9</accession>
<gene>
    <name evidence="2" type="ORF">RIF29_35000</name>
</gene>
<evidence type="ECO:0000313" key="3">
    <source>
        <dbReference type="Proteomes" id="UP001372338"/>
    </source>
</evidence>
<protein>
    <submittedName>
        <fullName evidence="2">Uncharacterized protein</fullName>
    </submittedName>
</protein>
<dbReference type="EMBL" id="JAYWIO010000007">
    <property type="protein sequence ID" value="KAK7251634.1"/>
    <property type="molecule type" value="Genomic_DNA"/>
</dbReference>
<dbReference type="AlphaFoldDB" id="A0AAN9HXP9"/>
<comment type="caution">
    <text evidence="2">The sequence shown here is derived from an EMBL/GenBank/DDBJ whole genome shotgun (WGS) entry which is preliminary data.</text>
</comment>
<sequence>MAWWLQIREESEVTITGNENTASSDGVFRSKGKARRLRRISRRQWVMVTRFGIEEKARGEDYGEERQSYTLAAAAAAAGRREKNRTNRQQQQGIDGDGLGGCGLVTVVREKGVKIPDAFL</sequence>
<feature type="region of interest" description="Disordered" evidence="1">
    <location>
        <begin position="77"/>
        <end position="97"/>
    </location>
</feature>
<evidence type="ECO:0000313" key="2">
    <source>
        <dbReference type="EMBL" id="KAK7251634.1"/>
    </source>
</evidence>
<organism evidence="2 3">
    <name type="scientific">Crotalaria pallida</name>
    <name type="common">Smooth rattlebox</name>
    <name type="synonym">Crotalaria striata</name>
    <dbReference type="NCBI Taxonomy" id="3830"/>
    <lineage>
        <taxon>Eukaryota</taxon>
        <taxon>Viridiplantae</taxon>
        <taxon>Streptophyta</taxon>
        <taxon>Embryophyta</taxon>
        <taxon>Tracheophyta</taxon>
        <taxon>Spermatophyta</taxon>
        <taxon>Magnoliopsida</taxon>
        <taxon>eudicotyledons</taxon>
        <taxon>Gunneridae</taxon>
        <taxon>Pentapetalae</taxon>
        <taxon>rosids</taxon>
        <taxon>fabids</taxon>
        <taxon>Fabales</taxon>
        <taxon>Fabaceae</taxon>
        <taxon>Papilionoideae</taxon>
        <taxon>50 kb inversion clade</taxon>
        <taxon>genistoids sensu lato</taxon>
        <taxon>core genistoids</taxon>
        <taxon>Crotalarieae</taxon>
        <taxon>Crotalaria</taxon>
    </lineage>
</organism>